<evidence type="ECO:0000313" key="1">
    <source>
        <dbReference type="EMBL" id="QQZ51523.1"/>
    </source>
</evidence>
<dbReference type="SUPFAM" id="SSF53187">
    <property type="entry name" value="Zn-dependent exopeptidases"/>
    <property type="match status" value="1"/>
</dbReference>
<accession>A0A974P6L0</accession>
<name>A0A974P6L0_9CAUL</name>
<dbReference type="AlphaFoldDB" id="A0A974P6L0"/>
<dbReference type="EMBL" id="CP068570">
    <property type="protein sequence ID" value="QQZ51523.1"/>
    <property type="molecule type" value="Genomic_DNA"/>
</dbReference>
<dbReference type="Pfam" id="PF05013">
    <property type="entry name" value="FGase"/>
    <property type="match status" value="1"/>
</dbReference>
<sequence>MGGPTILVSLHSFTPVMGGFVRPWRMGVLHRHDSTFSSRVLALLQRELDEAAGDNEPYRMDETDNTVPLHADPRGLDYLELEVRQDLIAEAPGQDEVADILARILTEAVYA</sequence>
<reference evidence="1" key="1">
    <citation type="submission" date="2021-01" db="EMBL/GenBank/DDBJ databases">
        <title>Genome sequence of Phenylobacterium sp. 20VBR1 isolated from a valley glaceir, Ny-Alesund, Svalbard.</title>
        <authorList>
            <person name="Thomas F.A."/>
            <person name="Krishnan K.P."/>
            <person name="Sinha R.K."/>
        </authorList>
    </citation>
    <scope>NUCLEOTIDE SEQUENCE</scope>
    <source>
        <strain evidence="1">20VBR1</strain>
    </source>
</reference>
<gene>
    <name evidence="1" type="ORF">JKL49_11325</name>
</gene>
<proteinExistence type="predicted"/>
<organism evidence="1">
    <name type="scientific">Phenylobacterium glaciei</name>
    <dbReference type="NCBI Taxonomy" id="2803784"/>
    <lineage>
        <taxon>Bacteria</taxon>
        <taxon>Pseudomonadati</taxon>
        <taxon>Pseudomonadota</taxon>
        <taxon>Alphaproteobacteria</taxon>
        <taxon>Caulobacterales</taxon>
        <taxon>Caulobacteraceae</taxon>
        <taxon>Phenylobacterium</taxon>
    </lineage>
</organism>
<protein>
    <submittedName>
        <fullName evidence="1">N-formylglutamate amidohydrolase</fullName>
    </submittedName>
</protein>
<dbReference type="InterPro" id="IPR007709">
    <property type="entry name" value="N-FG_amidohydro"/>
</dbReference>
<dbReference type="Gene3D" id="3.40.630.40">
    <property type="entry name" value="Zn-dependent exopeptidases"/>
    <property type="match status" value="1"/>
</dbReference>